<dbReference type="InterPro" id="IPR012332">
    <property type="entry name" value="Autotransporter_pectin_lyase_C"/>
</dbReference>
<gene>
    <name evidence="2" type="primary">vat</name>
    <name evidence="2" type="ORF">A5U30_004797</name>
</gene>
<dbReference type="InterPro" id="IPR011050">
    <property type="entry name" value="Pectin_lyase_fold/virulence"/>
</dbReference>
<name>A0A828P7B2_ECOLX</name>
<accession>A0A828P7B2</accession>
<dbReference type="Gene3D" id="2.40.128.130">
    <property type="entry name" value="Autotransporter beta-domain"/>
    <property type="match status" value="1"/>
</dbReference>
<evidence type="ECO:0000313" key="3">
    <source>
        <dbReference type="Proteomes" id="UP000555763"/>
    </source>
</evidence>
<dbReference type="AlphaFoldDB" id="A0A828P7B2"/>
<dbReference type="InterPro" id="IPR006315">
    <property type="entry name" value="OM_autotransptr_brl_dom"/>
</dbReference>
<dbReference type="SUPFAM" id="SSF103515">
    <property type="entry name" value="Autotransporter"/>
    <property type="match status" value="1"/>
</dbReference>
<dbReference type="PROSITE" id="PS51208">
    <property type="entry name" value="AUTOTRANSPORTER"/>
    <property type="match status" value="1"/>
</dbReference>
<feature type="domain" description="Autotransporter" evidence="1">
    <location>
        <begin position="225"/>
        <end position="491"/>
    </location>
</feature>
<dbReference type="Gene3D" id="2.160.20.20">
    <property type="match status" value="1"/>
</dbReference>
<feature type="non-terminal residue" evidence="2">
    <location>
        <position position="1"/>
    </location>
</feature>
<reference evidence="2 3" key="1">
    <citation type="submission" date="2020-02" db="EMBL/GenBank/DDBJ databases">
        <authorList>
            <consortium name="PulseNet: The National Subtyping Network for Foodborne Disease Surveillance"/>
            <person name="Tarr C.L."/>
            <person name="Trees E."/>
            <person name="Katz L.S."/>
            <person name="Carleton-Romer H.A."/>
            <person name="Stroika S."/>
            <person name="Kucerova Z."/>
            <person name="Roache K.F."/>
            <person name="Sabol A.L."/>
            <person name="Besser J."/>
            <person name="Gerner-Smidt P."/>
        </authorList>
    </citation>
    <scope>NUCLEOTIDE SEQUENCE [LARGE SCALE GENOMIC DNA]</scope>
    <source>
        <strain evidence="2 3">PNUSAE002719</strain>
    </source>
</reference>
<dbReference type="Proteomes" id="UP000555763">
    <property type="component" value="Unassembled WGS sequence"/>
</dbReference>
<protein>
    <submittedName>
        <fullName evidence="2">Vacuolating autotransporter toxin Vat</fullName>
    </submittedName>
</protein>
<dbReference type="CDD" id="cd01343">
    <property type="entry name" value="PL1_Passenger_AT"/>
    <property type="match status" value="1"/>
</dbReference>
<evidence type="ECO:0000259" key="1">
    <source>
        <dbReference type="PROSITE" id="PS51208"/>
    </source>
</evidence>
<dbReference type="InterPro" id="IPR036709">
    <property type="entry name" value="Autotransporte_beta_dom_sf"/>
</dbReference>
<dbReference type="Pfam" id="PF03797">
    <property type="entry name" value="Autotransporter"/>
    <property type="match status" value="1"/>
</dbReference>
<dbReference type="NCBIfam" id="TIGR01414">
    <property type="entry name" value="autotrans_barl"/>
    <property type="match status" value="1"/>
</dbReference>
<dbReference type="InterPro" id="IPR004899">
    <property type="entry name" value="Pertactin_central"/>
</dbReference>
<evidence type="ECO:0000313" key="2">
    <source>
        <dbReference type="EMBL" id="EFM8157047.1"/>
    </source>
</evidence>
<sequence length="491" mass="53768">INVQDKGTVTLGGEGELSPDLTLQNQMLYSLFNGYRNTWSGSLNAPDATVSMTDTQWSMNGNSTAGNMKLNRTIVGFNGGTSSFTTLTTDNLDAVQSAFVMRTDLNKADKLVINKSATGHDNSIWVNFLKKPSDKDTLDIPLVSAPEATADNLFRASTRVVGFSDVTPTLSVRKEDGKKEWVLDGYQVARNDGQGKAAATFMHISYNNFITEVNNLNKRMGDLRDINGEAGTWVRLLNGSGSADGGFTDHYTLLQMGADRKHELGSMDLFTGVMATYTDTDASAGLYSGKTKSWGGGFYASGLFRSGAYFDLIAKYIHNENKYDLNFAGAGKQNFRSHSLYAGAEVGYRYHLTDTTFVEPQAELVWGRLQGQTFNWNDSGMDVSMRRNSVNPLVGRTGVVSGKTFSGKDWSLTARAGLHYEFDLTDSADVHLKDAAGEHQINGRKDGRMLYGVGLNARFGDNTRLGLEVERSAFGKYNTDDAINANIRYSF</sequence>
<comment type="caution">
    <text evidence="2">The sequence shown here is derived from an EMBL/GenBank/DDBJ whole genome shotgun (WGS) entry which is preliminary data.</text>
</comment>
<dbReference type="GO" id="GO:0019867">
    <property type="term" value="C:outer membrane"/>
    <property type="evidence" value="ECO:0007669"/>
    <property type="project" value="InterPro"/>
</dbReference>
<organism evidence="2 3">
    <name type="scientific">Escherichia coli</name>
    <dbReference type="NCBI Taxonomy" id="562"/>
    <lineage>
        <taxon>Bacteria</taxon>
        <taxon>Pseudomonadati</taxon>
        <taxon>Pseudomonadota</taxon>
        <taxon>Gammaproteobacteria</taxon>
        <taxon>Enterobacterales</taxon>
        <taxon>Enterobacteriaceae</taxon>
        <taxon>Escherichia</taxon>
    </lineage>
</organism>
<proteinExistence type="predicted"/>
<dbReference type="EMBL" id="AATLZG010000047">
    <property type="protein sequence ID" value="EFM8157047.1"/>
    <property type="molecule type" value="Genomic_DNA"/>
</dbReference>
<dbReference type="Pfam" id="PF03212">
    <property type="entry name" value="Pertactin"/>
    <property type="match status" value="1"/>
</dbReference>
<dbReference type="InterPro" id="IPR005546">
    <property type="entry name" value="Autotransporte_beta"/>
</dbReference>
<dbReference type="SMART" id="SM00869">
    <property type="entry name" value="Autotransporter"/>
    <property type="match status" value="1"/>
</dbReference>
<dbReference type="SUPFAM" id="SSF51126">
    <property type="entry name" value="Pectin lyase-like"/>
    <property type="match status" value="1"/>
</dbReference>